<evidence type="ECO:0000313" key="4">
    <source>
        <dbReference type="Proteomes" id="UP000177870"/>
    </source>
</evidence>
<feature type="compositionally biased region" description="Basic and acidic residues" evidence="1">
    <location>
        <begin position="271"/>
        <end position="281"/>
    </location>
</feature>
<gene>
    <name evidence="3" type="ORF">BJP34_22295</name>
</gene>
<sequence length="529" mass="59784">MTDTALPIKNPSVTLYAFHLCQDLSQELGQLRQDADQLWQDCAKLSEPFGIPELKSLPEKLQSPPTQTPITNRYIELLPDNGRLTYTPPLQIEGSGLTVEVYPVQIHDTYAIDITLYYQNVTVPASQFSRLNPQGCLLASNIQASLGQTLVLYGEPVGTPDQDRKLADACVDAFFQGSDQKPQFSASGQLFGSPIFAYDNGKEKPTEQCHLLVCLNRHPETLNLAQKTYRSFFNLLCCRSKILFAYHEARWCYRQTRELYGELEQEVKGFKELPTERETGITERAPGGEQNSLSPPPPSPPNSGGNYRMLRFFKDGDLGGLSKTKPTPIDTSIQQRPERRLEQLKQKLTEMPSQTFEYAGHLRDMEDHKNAIATNAKNYNYWLKKIRKSSLKDDNIEFLEDFLNQRTKLFQRQIQTNLNYLKPGQQLFDQMLGSIRGIVETEQAQQEKRLERWIASVGIGLAVSGISSQTAAKPVESIITQLYPKQSLDCPKAGFTPCLTYSVVFVLFHVGFGAFAGLIVYRIIHRLSK</sequence>
<dbReference type="Proteomes" id="UP000177870">
    <property type="component" value="Chromosome"/>
</dbReference>
<dbReference type="EMBL" id="CP017599">
    <property type="protein sequence ID" value="AOX01798.1"/>
    <property type="molecule type" value="Genomic_DNA"/>
</dbReference>
<feature type="transmembrane region" description="Helical" evidence="2">
    <location>
        <begin position="499"/>
        <end position="524"/>
    </location>
</feature>
<dbReference type="STRING" id="1458985.BJP34_22295"/>
<dbReference type="AlphaFoldDB" id="A0A1D8TVY0"/>
<accession>A0A1D8TVY0</accession>
<organism evidence="3 4">
    <name type="scientific">Moorena producens PAL-8-15-08-1</name>
    <dbReference type="NCBI Taxonomy" id="1458985"/>
    <lineage>
        <taxon>Bacteria</taxon>
        <taxon>Bacillati</taxon>
        <taxon>Cyanobacteriota</taxon>
        <taxon>Cyanophyceae</taxon>
        <taxon>Coleofasciculales</taxon>
        <taxon>Coleofasciculaceae</taxon>
        <taxon>Moorena</taxon>
    </lineage>
</organism>
<dbReference type="OrthoDB" id="448901at2"/>
<proteinExistence type="predicted"/>
<name>A0A1D8TVY0_9CYAN</name>
<protein>
    <submittedName>
        <fullName evidence="3">Uncharacterized protein</fullName>
    </submittedName>
</protein>
<reference evidence="4" key="1">
    <citation type="submission" date="2016-10" db="EMBL/GenBank/DDBJ databases">
        <title>Comparative genomics uncovers the prolific and rare metabolic potential of the cyanobacterial genus Moorea.</title>
        <authorList>
            <person name="Leao T."/>
            <person name="Castelao G."/>
            <person name="Korobeynikov A."/>
            <person name="Monroe E.A."/>
            <person name="Podell S."/>
            <person name="Glukhov E."/>
            <person name="Allen E."/>
            <person name="Gerwick W.H."/>
            <person name="Gerwick L."/>
        </authorList>
    </citation>
    <scope>NUCLEOTIDE SEQUENCE [LARGE SCALE GENOMIC DNA]</scope>
    <source>
        <strain evidence="4">PAL-8-15-08-1</strain>
    </source>
</reference>
<evidence type="ECO:0000256" key="1">
    <source>
        <dbReference type="SAM" id="MobiDB-lite"/>
    </source>
</evidence>
<evidence type="ECO:0000256" key="2">
    <source>
        <dbReference type="SAM" id="Phobius"/>
    </source>
</evidence>
<dbReference type="RefSeq" id="WP_070394231.1">
    <property type="nucleotide sequence ID" value="NZ_CP017599.1"/>
</dbReference>
<keyword evidence="2" id="KW-0472">Membrane</keyword>
<feature type="region of interest" description="Disordered" evidence="1">
    <location>
        <begin position="271"/>
        <end position="308"/>
    </location>
</feature>
<keyword evidence="2" id="KW-0812">Transmembrane</keyword>
<evidence type="ECO:0000313" key="3">
    <source>
        <dbReference type="EMBL" id="AOX01798.1"/>
    </source>
</evidence>
<dbReference type="KEGG" id="mpro:BJP34_22295"/>
<keyword evidence="2" id="KW-1133">Transmembrane helix</keyword>